<proteinExistence type="predicted"/>
<keyword evidence="3" id="KW-1185">Reference proteome</keyword>
<evidence type="ECO:0000313" key="2">
    <source>
        <dbReference type="EMBL" id="KAB3535376.1"/>
    </source>
</evidence>
<dbReference type="Proteomes" id="UP000432715">
    <property type="component" value="Unassembled WGS sequence"/>
</dbReference>
<evidence type="ECO:0000256" key="1">
    <source>
        <dbReference type="SAM" id="Phobius"/>
    </source>
</evidence>
<feature type="transmembrane region" description="Helical" evidence="1">
    <location>
        <begin position="12"/>
        <end position="37"/>
    </location>
</feature>
<keyword evidence="1" id="KW-0812">Transmembrane</keyword>
<feature type="transmembrane region" description="Helical" evidence="1">
    <location>
        <begin position="57"/>
        <end position="76"/>
    </location>
</feature>
<dbReference type="EMBL" id="WBZC01000019">
    <property type="protein sequence ID" value="KAB3535376.1"/>
    <property type="molecule type" value="Genomic_DNA"/>
</dbReference>
<evidence type="ECO:0000313" key="3">
    <source>
        <dbReference type="Proteomes" id="UP000432715"/>
    </source>
</evidence>
<sequence>MLKSFLKIFVKEVFILVPVYILVYILSSFFIYIFQSYVSMEDFFDKIYESFFLNEGYLHHFKIWLGVFVVSLYVDLIKEFGDKDRQHTKNT</sequence>
<name>A0A6I0FA02_9FIRM</name>
<comment type="caution">
    <text evidence="2">The sequence shown here is derived from an EMBL/GenBank/DDBJ whole genome shotgun (WGS) entry which is preliminary data.</text>
</comment>
<dbReference type="RefSeq" id="WP_151860742.1">
    <property type="nucleotide sequence ID" value="NZ_WBZC01000019.1"/>
</dbReference>
<reference evidence="2 3" key="1">
    <citation type="submission" date="2019-10" db="EMBL/GenBank/DDBJ databases">
        <title>Alkaliphilus serpentinus sp. nov. and Alkaliphilus pronyensis sp. nov., two novel anaerobic alkaliphilic species isolated from the serpentinized-hosted hydrothermal field of the Prony Bay (New Caledonia).</title>
        <authorList>
            <person name="Postec A."/>
        </authorList>
    </citation>
    <scope>NUCLEOTIDE SEQUENCE [LARGE SCALE GENOMIC DNA]</scope>
    <source>
        <strain evidence="2 3">LacV</strain>
    </source>
</reference>
<accession>A0A6I0FA02</accession>
<keyword evidence="1" id="KW-1133">Transmembrane helix</keyword>
<dbReference type="AlphaFoldDB" id="A0A6I0FA02"/>
<keyword evidence="1" id="KW-0472">Membrane</keyword>
<protein>
    <submittedName>
        <fullName evidence="2">Uncharacterized protein</fullName>
    </submittedName>
</protein>
<gene>
    <name evidence="2" type="ORF">F8154_06210</name>
</gene>
<organism evidence="2 3">
    <name type="scientific">Alkaliphilus pronyensis</name>
    <dbReference type="NCBI Taxonomy" id="1482732"/>
    <lineage>
        <taxon>Bacteria</taxon>
        <taxon>Bacillati</taxon>
        <taxon>Bacillota</taxon>
        <taxon>Clostridia</taxon>
        <taxon>Peptostreptococcales</taxon>
        <taxon>Natronincolaceae</taxon>
        <taxon>Alkaliphilus</taxon>
    </lineage>
</organism>